<dbReference type="InterPro" id="IPR032413">
    <property type="entry name" value="Arm_3"/>
</dbReference>
<dbReference type="Pfam" id="PF01749">
    <property type="entry name" value="IBB"/>
    <property type="match status" value="1"/>
</dbReference>
<dbReference type="PROSITE" id="PS51214">
    <property type="entry name" value="IBB"/>
    <property type="match status" value="1"/>
</dbReference>
<feature type="repeat" description="ARM" evidence="5">
    <location>
        <begin position="754"/>
        <end position="785"/>
    </location>
</feature>
<evidence type="ECO:0000313" key="10">
    <source>
        <dbReference type="Ensembl" id="ENSBIXP00000038539.1"/>
    </source>
</evidence>
<dbReference type="Pfam" id="PF00514">
    <property type="entry name" value="Arm"/>
    <property type="match status" value="8"/>
</dbReference>
<dbReference type="InterPro" id="IPR002652">
    <property type="entry name" value="Importin-a_IBB"/>
</dbReference>
<evidence type="ECO:0000259" key="9">
    <source>
        <dbReference type="PROSITE" id="PS51214"/>
    </source>
</evidence>
<organism evidence="10 11">
    <name type="scientific">Bos indicus x Bos taurus</name>
    <name type="common">Hybrid cattle</name>
    <dbReference type="NCBI Taxonomy" id="30522"/>
    <lineage>
        <taxon>Eukaryota</taxon>
        <taxon>Metazoa</taxon>
        <taxon>Chordata</taxon>
        <taxon>Craniata</taxon>
        <taxon>Vertebrata</taxon>
        <taxon>Euteleostomi</taxon>
        <taxon>Mammalia</taxon>
        <taxon>Eutheria</taxon>
        <taxon>Laurasiatheria</taxon>
        <taxon>Artiodactyla</taxon>
        <taxon>Ruminantia</taxon>
        <taxon>Pecora</taxon>
        <taxon>Bovidae</taxon>
        <taxon>Bovinae</taxon>
        <taxon>Bos</taxon>
    </lineage>
</organism>
<dbReference type="Ensembl" id="ENSBIXT00000031726.1">
    <property type="protein sequence ID" value="ENSBIXP00000038539.1"/>
    <property type="gene ID" value="ENSBIXG00000004343.1"/>
</dbReference>
<dbReference type="Gene3D" id="3.90.228.10">
    <property type="match status" value="1"/>
</dbReference>
<dbReference type="SUPFAM" id="SSF52949">
    <property type="entry name" value="Macro domain-like"/>
    <property type="match status" value="1"/>
</dbReference>
<dbReference type="Pfam" id="PF16186">
    <property type="entry name" value="Arm_3"/>
    <property type="match status" value="1"/>
</dbReference>
<keyword evidence="11" id="KW-1185">Reference proteome</keyword>
<dbReference type="SMART" id="SM00185">
    <property type="entry name" value="ARM"/>
    <property type="match status" value="8"/>
</dbReference>
<dbReference type="PROSITE" id="PS51154">
    <property type="entry name" value="MACRO"/>
    <property type="match status" value="1"/>
</dbReference>
<proteinExistence type="inferred from homology"/>
<evidence type="ECO:0000259" key="8">
    <source>
        <dbReference type="PROSITE" id="PS51154"/>
    </source>
</evidence>
<evidence type="ECO:0000313" key="11">
    <source>
        <dbReference type="Proteomes" id="UP000314981"/>
    </source>
</evidence>
<dbReference type="InterPro" id="IPR011989">
    <property type="entry name" value="ARM-like"/>
</dbReference>
<evidence type="ECO:0000256" key="1">
    <source>
        <dbReference type="ARBA" id="ARBA00010394"/>
    </source>
</evidence>
<dbReference type="InterPro" id="IPR000225">
    <property type="entry name" value="Armadillo"/>
</dbReference>
<evidence type="ECO:0000256" key="4">
    <source>
        <dbReference type="ARBA" id="ARBA00022927"/>
    </source>
</evidence>
<evidence type="ECO:0000256" key="5">
    <source>
        <dbReference type="PROSITE-ProRule" id="PRU00259"/>
    </source>
</evidence>
<dbReference type="InterPro" id="IPR057049">
    <property type="entry name" value="PARP14_KH_8"/>
</dbReference>
<name>A0A4W2ENJ6_BOBOX</name>
<feature type="region of interest" description="Disordered" evidence="7">
    <location>
        <begin position="430"/>
        <end position="450"/>
    </location>
</feature>
<protein>
    <submittedName>
        <fullName evidence="10">Karyopherin subunit alpha 1</fullName>
    </submittedName>
</protein>
<keyword evidence="2 6" id="KW-0813">Transport</keyword>
<gene>
    <name evidence="10" type="primary">KPNA1</name>
</gene>
<dbReference type="InterPro" id="IPR043472">
    <property type="entry name" value="Macro_dom-like"/>
</dbReference>
<dbReference type="Gene3D" id="1.20.5.690">
    <property type="entry name" value="Importin-alpha, importin-beta-binding domain"/>
    <property type="match status" value="1"/>
</dbReference>
<keyword evidence="3" id="KW-0677">Repeat</keyword>
<sequence length="954" mass="108106">MVVNSMTLHIVQGLIERQETDVIVNSMYPRIGLRAGSVSESILKAAGDEIEWELCQKITKTVLDSQLVLVTRGFKLSCKYIYHVLWTSEYSEQKLLLKAAMKKCLEKCLELNMTSISFPAFGTGITGMKKSEIAEIMFNEVLIFARQSLQQLAVKFVIFPEELETYKAFSAEMEKNKFKLQGLNNYPGVPQETREKKENRFPVISLMGSYWEKIDEAKAWIQRILSSKECHIIEDKHILYFGEKEHDDLSVLQKTLCISISEIVTLGKAHLEIRGAPANLIEAVINIEQMLCKVQEEMARTEEQVLWSLSGQHTDQQPENQNQMKENTFLKWLTLSAPEIQDKKKQFEDCGLRVIKVEKIDNVLLMAAFQERKKMMEGRPSGKPVSYRLFQQVPHQFCKMVCRVGFHRVYSMPCEIMTTPGKENFRLKSYKNKSLNPDEMRRRREEEGLQLRKQKREEQLFKRRNVATAEEETEEEVMSDGGFHEAQINNMEMAPGGVITSDMIEMIFSNSPEQQLSATQKFRKLLSKEPNPPIDEVISTPGVVARFVEFLKRKENCTLQFESAWVLTNIASGNSLQTRIVIQAGAVPIFIELLSSEFEDVQEQAVWALGNIAGDSTMCRDYVLDCNILPPLLQLFSKQNRLTMTRNAVWALSNLCRGKSPPPEFAKVSPCLNVLSWLLFVSDTDVLADACWALSYLSDGPNDKIQAVIDAGVCRRLVELLMHNDYKVVSPALRAVGNIVTGDDVQTQVILNCSALQSLLHLLSSPKESIKKEACWTISNITAGNRAQIQTVIDANIFPALISILQTAEFRTRKEAAWAITNATSGGSAEQIKYLVELGCIKPLCDLLTVMDSKIVQVALNGLENILRLGEQEAKRNGTGINPYCALIEEAYGLDKIEFLQSHENQEIYQKAFDLIEHYFGTEDEDSSIAPQVDLSQQQYIFQQCEAPMEGFQL</sequence>
<dbReference type="FunFam" id="1.20.5.690:FF:000001">
    <property type="entry name" value="Importin subunit alpha"/>
    <property type="match status" value="1"/>
</dbReference>
<comment type="similarity">
    <text evidence="1">Belongs to the importin alpha family.</text>
</comment>
<dbReference type="STRING" id="30522.A0A4W2ENJ6"/>
<dbReference type="GO" id="GO:0006606">
    <property type="term" value="P:protein import into nucleus"/>
    <property type="evidence" value="ECO:0007669"/>
    <property type="project" value="InterPro"/>
</dbReference>
<feature type="compositionally biased region" description="Basic and acidic residues" evidence="7">
    <location>
        <begin position="436"/>
        <end position="450"/>
    </location>
</feature>
<reference evidence="10" key="3">
    <citation type="submission" date="2025-09" db="UniProtKB">
        <authorList>
            <consortium name="Ensembl"/>
        </authorList>
    </citation>
    <scope>IDENTIFICATION</scope>
</reference>
<dbReference type="SUPFAM" id="SSF48371">
    <property type="entry name" value="ARM repeat"/>
    <property type="match status" value="1"/>
</dbReference>
<keyword evidence="4" id="KW-0653">Protein transport</keyword>
<dbReference type="Gene3D" id="1.25.10.10">
    <property type="entry name" value="Leucine-rich Repeat Variant"/>
    <property type="match status" value="1"/>
</dbReference>
<evidence type="ECO:0000256" key="6">
    <source>
        <dbReference type="PROSITE-ProRule" id="PRU00561"/>
    </source>
</evidence>
<dbReference type="GO" id="GO:0061608">
    <property type="term" value="F:nuclear import signal receptor activity"/>
    <property type="evidence" value="ECO:0007669"/>
    <property type="project" value="InterPro"/>
</dbReference>
<evidence type="ECO:0000256" key="7">
    <source>
        <dbReference type="SAM" id="MobiDB-lite"/>
    </source>
</evidence>
<dbReference type="InterPro" id="IPR016024">
    <property type="entry name" value="ARM-type_fold"/>
</dbReference>
<dbReference type="PANTHER" id="PTHR23316">
    <property type="entry name" value="IMPORTIN ALPHA"/>
    <property type="match status" value="1"/>
</dbReference>
<dbReference type="SMART" id="SM00506">
    <property type="entry name" value="A1pp"/>
    <property type="match status" value="1"/>
</dbReference>
<evidence type="ECO:0000256" key="2">
    <source>
        <dbReference type="ARBA" id="ARBA00022448"/>
    </source>
</evidence>
<evidence type="ECO:0000256" key="3">
    <source>
        <dbReference type="ARBA" id="ARBA00022737"/>
    </source>
</evidence>
<feature type="repeat" description="ARM" evidence="5">
    <location>
        <begin position="585"/>
        <end position="613"/>
    </location>
</feature>
<reference evidence="10 11" key="1">
    <citation type="submission" date="2018-11" db="EMBL/GenBank/DDBJ databases">
        <title>Haplotype-resolved cattle genomes.</title>
        <authorList>
            <person name="Low W.Y."/>
            <person name="Tearle R."/>
            <person name="Bickhart D.M."/>
            <person name="Rosen B.D."/>
            <person name="Koren S."/>
            <person name="Rhie A."/>
            <person name="Hiendleder S."/>
            <person name="Phillippy A.M."/>
            <person name="Smith T.P.L."/>
            <person name="Williams J.L."/>
        </authorList>
    </citation>
    <scope>NUCLEOTIDE SEQUENCE [LARGE SCALE GENOMIC DNA]</scope>
</reference>
<feature type="domain" description="Macro" evidence="8">
    <location>
        <begin position="1"/>
        <end position="177"/>
    </location>
</feature>
<feature type="domain" description="IBB" evidence="9">
    <location>
        <begin position="410"/>
        <end position="473"/>
    </location>
</feature>
<dbReference type="SUPFAM" id="SSF56399">
    <property type="entry name" value="ADP-ribosylation"/>
    <property type="match status" value="1"/>
</dbReference>
<feature type="repeat" description="ARM" evidence="5">
    <location>
        <begin position="542"/>
        <end position="585"/>
    </location>
</feature>
<reference evidence="10" key="2">
    <citation type="submission" date="2025-08" db="UniProtKB">
        <authorList>
            <consortium name="Ensembl"/>
        </authorList>
    </citation>
    <scope>IDENTIFICATION</scope>
</reference>
<feature type="repeat" description="ARM" evidence="5">
    <location>
        <begin position="627"/>
        <end position="655"/>
    </location>
</feature>
<dbReference type="AlphaFoldDB" id="A0A4W2ENJ6"/>
<dbReference type="Gene3D" id="3.40.220.10">
    <property type="entry name" value="Leucine Aminopeptidase, subunit E, domain 1"/>
    <property type="match status" value="1"/>
</dbReference>
<accession>A0A4W2ENJ6</accession>
<dbReference type="InterPro" id="IPR002589">
    <property type="entry name" value="Macro_dom"/>
</dbReference>
<dbReference type="Pfam" id="PF23254">
    <property type="entry name" value="KH_PARP14_8"/>
    <property type="match status" value="1"/>
</dbReference>
<dbReference type="Proteomes" id="UP000314981">
    <property type="component" value="Chromosome 1"/>
</dbReference>
<dbReference type="Pfam" id="PF01661">
    <property type="entry name" value="Macro"/>
    <property type="match status" value="1"/>
</dbReference>
<dbReference type="InterPro" id="IPR036975">
    <property type="entry name" value="Importin-a_IBB_sf"/>
</dbReference>
<dbReference type="FunFam" id="1.25.10.10:FF:000013">
    <property type="entry name" value="Importin subunit alpha"/>
    <property type="match status" value="1"/>
</dbReference>
<dbReference type="PROSITE" id="PS50176">
    <property type="entry name" value="ARM_REPEAT"/>
    <property type="match status" value="4"/>
</dbReference>